<comment type="caution">
    <text evidence="3">The sequence shown here is derived from an EMBL/GenBank/DDBJ whole genome shotgun (WGS) entry which is preliminary data.</text>
</comment>
<feature type="compositionally biased region" description="Low complexity" evidence="1">
    <location>
        <begin position="23"/>
        <end position="47"/>
    </location>
</feature>
<dbReference type="PROSITE" id="PS51257">
    <property type="entry name" value="PROKAR_LIPOPROTEIN"/>
    <property type="match status" value="1"/>
</dbReference>
<dbReference type="RefSeq" id="WP_242478375.1">
    <property type="nucleotide sequence ID" value="NZ_CP181386.1"/>
</dbReference>
<feature type="region of interest" description="Disordered" evidence="1">
    <location>
        <begin position="83"/>
        <end position="104"/>
    </location>
</feature>
<evidence type="ECO:0008006" key="5">
    <source>
        <dbReference type="Google" id="ProtNLM"/>
    </source>
</evidence>
<feature type="chain" id="PRO_5020360573" description="DUF2782 domain-containing protein" evidence="2">
    <location>
        <begin position="24"/>
        <end position="112"/>
    </location>
</feature>
<reference evidence="3 4" key="1">
    <citation type="submission" date="2019-03" db="EMBL/GenBank/DDBJ databases">
        <title>Genomic Encyclopedia of Type Strains, Phase IV (KMG-IV): sequencing the most valuable type-strain genomes for metagenomic binning, comparative biology and taxonomic classification.</title>
        <authorList>
            <person name="Goeker M."/>
        </authorList>
    </citation>
    <scope>NUCLEOTIDE SEQUENCE [LARGE SCALE GENOMIC DNA]</scope>
    <source>
        <strain evidence="3 4">DSM 1709</strain>
    </source>
</reference>
<dbReference type="EMBL" id="SLXD01000003">
    <property type="protein sequence ID" value="TCP03891.1"/>
    <property type="molecule type" value="Genomic_DNA"/>
</dbReference>
<evidence type="ECO:0000256" key="1">
    <source>
        <dbReference type="SAM" id="MobiDB-lite"/>
    </source>
</evidence>
<dbReference type="GeneID" id="99684229"/>
<evidence type="ECO:0000313" key="4">
    <source>
        <dbReference type="Proteomes" id="UP000295106"/>
    </source>
</evidence>
<accession>A0A4R2MC43</accession>
<gene>
    <name evidence="3" type="ORF">EV684_103138</name>
</gene>
<dbReference type="AlphaFoldDB" id="A0A4R2MC43"/>
<evidence type="ECO:0000256" key="2">
    <source>
        <dbReference type="SAM" id="SignalP"/>
    </source>
</evidence>
<organism evidence="3 4">
    <name type="scientific">Rubrivivax gelatinosus</name>
    <name type="common">Rhodocyclus gelatinosus</name>
    <name type="synonym">Rhodopseudomonas gelatinosa</name>
    <dbReference type="NCBI Taxonomy" id="28068"/>
    <lineage>
        <taxon>Bacteria</taxon>
        <taxon>Pseudomonadati</taxon>
        <taxon>Pseudomonadota</taxon>
        <taxon>Betaproteobacteria</taxon>
        <taxon>Burkholderiales</taxon>
        <taxon>Sphaerotilaceae</taxon>
        <taxon>Rubrivivax</taxon>
    </lineage>
</organism>
<feature type="signal peptide" evidence="2">
    <location>
        <begin position="1"/>
        <end position="23"/>
    </location>
</feature>
<evidence type="ECO:0000313" key="3">
    <source>
        <dbReference type="EMBL" id="TCP03891.1"/>
    </source>
</evidence>
<proteinExistence type="predicted"/>
<dbReference type="Proteomes" id="UP000295106">
    <property type="component" value="Unassembled WGS sequence"/>
</dbReference>
<sequence length="112" mass="11939">MARRPVRILPLLALAAAASCASAQTAQTALPPDASASAPASRVPEPAIQRQVSEDDNVRIEELKVRGQTQSITVRSKLPGVKPYEIVPSSGARDPSQPGDLSGQRLWHMLSF</sequence>
<keyword evidence="2" id="KW-0732">Signal</keyword>
<feature type="region of interest" description="Disordered" evidence="1">
    <location>
        <begin position="23"/>
        <end position="55"/>
    </location>
</feature>
<name>A0A4R2MC43_RUBGE</name>
<protein>
    <recommendedName>
        <fullName evidence="5">DUF2782 domain-containing protein</fullName>
    </recommendedName>
</protein>